<proteinExistence type="predicted"/>
<name>A0A0V0GE35_SOLCH</name>
<dbReference type="EMBL" id="GEDG01041160">
    <property type="protein sequence ID" value="JAP06484.1"/>
    <property type="molecule type" value="Transcribed_RNA"/>
</dbReference>
<reference evidence="1" key="1">
    <citation type="submission" date="2015-12" db="EMBL/GenBank/DDBJ databases">
        <title>Gene expression during late stages of embryo sac development: a critical building block for successful pollen-pistil interactions.</title>
        <authorList>
            <person name="Liu Y."/>
            <person name="Joly V."/>
            <person name="Sabar M."/>
            <person name="Matton D.P."/>
        </authorList>
    </citation>
    <scope>NUCLEOTIDE SEQUENCE</scope>
</reference>
<accession>A0A0V0GE35</accession>
<organism evidence="1">
    <name type="scientific">Solanum chacoense</name>
    <name type="common">Chaco potato</name>
    <dbReference type="NCBI Taxonomy" id="4108"/>
    <lineage>
        <taxon>Eukaryota</taxon>
        <taxon>Viridiplantae</taxon>
        <taxon>Streptophyta</taxon>
        <taxon>Embryophyta</taxon>
        <taxon>Tracheophyta</taxon>
        <taxon>Spermatophyta</taxon>
        <taxon>Magnoliopsida</taxon>
        <taxon>eudicotyledons</taxon>
        <taxon>Gunneridae</taxon>
        <taxon>Pentapetalae</taxon>
        <taxon>asterids</taxon>
        <taxon>lamiids</taxon>
        <taxon>Solanales</taxon>
        <taxon>Solanaceae</taxon>
        <taxon>Solanoideae</taxon>
        <taxon>Solaneae</taxon>
        <taxon>Solanum</taxon>
    </lineage>
</organism>
<sequence length="75" mass="8515">KKTSGDNLEASFLEFFLSETCPSGDQPGEVFHLGWGVALPYLFPWTKNSPRVSHDLSLIQSTHRELTIRVMFPSY</sequence>
<dbReference type="AlphaFoldDB" id="A0A0V0GE35"/>
<evidence type="ECO:0000313" key="1">
    <source>
        <dbReference type="EMBL" id="JAP06484.1"/>
    </source>
</evidence>
<feature type="non-terminal residue" evidence="1">
    <location>
        <position position="1"/>
    </location>
</feature>
<protein>
    <submittedName>
        <fullName evidence="1">Putative ovule protein</fullName>
    </submittedName>
</protein>